<keyword evidence="1" id="KW-0812">Transmembrane</keyword>
<sequence length="375" mass="40093">MYREHLDACQWAGSGSGYCCLAGDGANGCTFIGVWARRLWRRQLASGGQCRCRSGLSGGMSMNSRRLGVPGFQRGFSLIEIMVAMVLGIVILLAVSEVFISNSRTRGEIEKTGRQIENGIYALGLMEDELANAGFWGEAGAQLVAATLPPLCPTTEADLINAMGYPVQGELSGTNCANSKTGSDFIAVRRASTCAAGVSGCAALLAGSFHLQVAACQSESPGAVLLKSNSAQLTYRQRNCTTAAPIYRFLSRVYYVNASDELVRTQLDGSVYSAATALVDGIEIMRFEYGIDTDGDSEVDVFTATPTTAQWSDVVAVKVSLIARNLEATAGYDDTRTYTIAGASYTVPTAVRSFKRQLYSTTVHLRNVAGRRELP</sequence>
<reference evidence="2 3" key="1">
    <citation type="submission" date="2018-04" db="EMBL/GenBank/DDBJ databases">
        <title>Pseudomonas sp. nov., isolated from mangrove soil.</title>
        <authorList>
            <person name="Chen C."/>
        </authorList>
    </citation>
    <scope>NUCLEOTIDE SEQUENCE [LARGE SCALE GENOMIC DNA]</scope>
    <source>
        <strain evidence="2 3">JCM 14246</strain>
    </source>
</reference>
<dbReference type="GO" id="GO:0043683">
    <property type="term" value="P:type IV pilus assembly"/>
    <property type="evidence" value="ECO:0007669"/>
    <property type="project" value="InterPro"/>
</dbReference>
<dbReference type="PROSITE" id="PS00409">
    <property type="entry name" value="PROKAR_NTER_METHYL"/>
    <property type="match status" value="1"/>
</dbReference>
<protein>
    <recommendedName>
        <fullName evidence="4">Pilus assembly protein PilW</fullName>
    </recommendedName>
</protein>
<dbReference type="InterPro" id="IPR012902">
    <property type="entry name" value="N_methyl_site"/>
</dbReference>
<dbReference type="InterPro" id="IPR032092">
    <property type="entry name" value="PilW"/>
</dbReference>
<evidence type="ECO:0000256" key="1">
    <source>
        <dbReference type="SAM" id="Phobius"/>
    </source>
</evidence>
<dbReference type="NCBIfam" id="TIGR02532">
    <property type="entry name" value="IV_pilin_GFxxxE"/>
    <property type="match status" value="1"/>
</dbReference>
<proteinExistence type="predicted"/>
<dbReference type="AlphaFoldDB" id="A0A2T5PQP8"/>
<accession>A0A2T5PQP8</accession>
<name>A0A2T5PQP8_ECTOL</name>
<dbReference type="EMBL" id="QASO01000032">
    <property type="protein sequence ID" value="PTU80052.1"/>
    <property type="molecule type" value="Genomic_DNA"/>
</dbReference>
<dbReference type="Pfam" id="PF07963">
    <property type="entry name" value="N_methyl"/>
    <property type="match status" value="1"/>
</dbReference>
<dbReference type="Pfam" id="PF16074">
    <property type="entry name" value="PilW"/>
    <property type="match status" value="1"/>
</dbReference>
<keyword evidence="3" id="KW-1185">Reference proteome</keyword>
<keyword evidence="1" id="KW-0472">Membrane</keyword>
<evidence type="ECO:0008006" key="4">
    <source>
        <dbReference type="Google" id="ProtNLM"/>
    </source>
</evidence>
<feature type="transmembrane region" description="Helical" evidence="1">
    <location>
        <begin position="75"/>
        <end position="95"/>
    </location>
</feature>
<evidence type="ECO:0000313" key="2">
    <source>
        <dbReference type="EMBL" id="PTU80052.1"/>
    </source>
</evidence>
<dbReference type="Proteomes" id="UP000244052">
    <property type="component" value="Unassembled WGS sequence"/>
</dbReference>
<organism evidence="2 3">
    <name type="scientific">Ectopseudomonas oleovorans</name>
    <name type="common">Pseudomonas oleovorans</name>
    <dbReference type="NCBI Taxonomy" id="301"/>
    <lineage>
        <taxon>Bacteria</taxon>
        <taxon>Pseudomonadati</taxon>
        <taxon>Pseudomonadota</taxon>
        <taxon>Gammaproteobacteria</taxon>
        <taxon>Pseudomonadales</taxon>
        <taxon>Pseudomonadaceae</taxon>
        <taxon>Ectopseudomonas</taxon>
    </lineage>
</organism>
<evidence type="ECO:0000313" key="3">
    <source>
        <dbReference type="Proteomes" id="UP000244052"/>
    </source>
</evidence>
<comment type="caution">
    <text evidence="2">The sequence shown here is derived from an EMBL/GenBank/DDBJ whole genome shotgun (WGS) entry which is preliminary data.</text>
</comment>
<keyword evidence="1" id="KW-1133">Transmembrane helix</keyword>
<gene>
    <name evidence="2" type="ORF">DBO86_05805</name>
</gene>